<accession>A0A0F8YFZ7</accession>
<protein>
    <submittedName>
        <fullName evidence="1">Uncharacterized protein</fullName>
    </submittedName>
</protein>
<proteinExistence type="predicted"/>
<gene>
    <name evidence="1" type="ORF">LCGC14_3160180</name>
</gene>
<name>A0A0F8YFZ7_9ZZZZ</name>
<evidence type="ECO:0000313" key="1">
    <source>
        <dbReference type="EMBL" id="KKK46941.1"/>
    </source>
</evidence>
<dbReference type="AlphaFoldDB" id="A0A0F8YFZ7"/>
<reference evidence="1" key="1">
    <citation type="journal article" date="2015" name="Nature">
        <title>Complex archaea that bridge the gap between prokaryotes and eukaryotes.</title>
        <authorList>
            <person name="Spang A."/>
            <person name="Saw J.H."/>
            <person name="Jorgensen S.L."/>
            <person name="Zaremba-Niedzwiedzka K."/>
            <person name="Martijn J."/>
            <person name="Lind A.E."/>
            <person name="van Eijk R."/>
            <person name="Schleper C."/>
            <person name="Guy L."/>
            <person name="Ettema T.J."/>
        </authorList>
    </citation>
    <scope>NUCLEOTIDE SEQUENCE</scope>
</reference>
<feature type="non-terminal residue" evidence="1">
    <location>
        <position position="1"/>
    </location>
</feature>
<organism evidence="1">
    <name type="scientific">marine sediment metagenome</name>
    <dbReference type="NCBI Taxonomy" id="412755"/>
    <lineage>
        <taxon>unclassified sequences</taxon>
        <taxon>metagenomes</taxon>
        <taxon>ecological metagenomes</taxon>
    </lineage>
</organism>
<comment type="caution">
    <text evidence="1">The sequence shown here is derived from an EMBL/GenBank/DDBJ whole genome shotgun (WGS) entry which is preliminary data.</text>
</comment>
<sequence>EFYYLFDNAATTANSANNDMIVPVTTRTRIKVPRGLGERGSTVYLHVTGTSSSATKYVRLVEE</sequence>
<dbReference type="EMBL" id="LAZR01069829">
    <property type="protein sequence ID" value="KKK46941.1"/>
    <property type="molecule type" value="Genomic_DNA"/>
</dbReference>